<name>A0AB39ARL3_9GAMM</name>
<dbReference type="PANTHER" id="PTHR46401:SF2">
    <property type="entry name" value="GLYCOSYLTRANSFERASE WBBK-RELATED"/>
    <property type="match status" value="1"/>
</dbReference>
<dbReference type="EMBL" id="CP162514">
    <property type="protein sequence ID" value="XDH88086.1"/>
    <property type="molecule type" value="Genomic_DNA"/>
</dbReference>
<keyword evidence="3" id="KW-0328">Glycosyltransferase</keyword>
<dbReference type="AlphaFoldDB" id="A0AB39ARL3"/>
<dbReference type="PANTHER" id="PTHR46401">
    <property type="entry name" value="GLYCOSYLTRANSFERASE WBBK-RELATED"/>
    <property type="match status" value="1"/>
</dbReference>
<organism evidence="3">
    <name type="scientific">Pseudoalteromonas sp. SD03</name>
    <dbReference type="NCBI Taxonomy" id="3231719"/>
    <lineage>
        <taxon>Bacteria</taxon>
        <taxon>Pseudomonadati</taxon>
        <taxon>Pseudomonadota</taxon>
        <taxon>Gammaproteobacteria</taxon>
        <taxon>Alteromonadales</taxon>
        <taxon>Pseudoalteromonadaceae</taxon>
        <taxon>Pseudoalteromonas</taxon>
    </lineage>
</organism>
<dbReference type="EC" id="2.4.-.-" evidence="3"/>
<dbReference type="RefSeq" id="WP_290219213.1">
    <property type="nucleotide sequence ID" value="NZ_CP162514.1"/>
</dbReference>
<reference evidence="3" key="1">
    <citation type="submission" date="2024-07" db="EMBL/GenBank/DDBJ databases">
        <authorList>
            <person name="Jiang Y."/>
            <person name="Qin Q."/>
        </authorList>
    </citation>
    <scope>NUCLEOTIDE SEQUENCE</scope>
    <source>
        <strain evidence="3">SD03</strain>
    </source>
</reference>
<evidence type="ECO:0000259" key="2">
    <source>
        <dbReference type="Pfam" id="PF00534"/>
    </source>
</evidence>
<dbReference type="Gene3D" id="3.40.50.2000">
    <property type="entry name" value="Glycogen Phosphorylase B"/>
    <property type="match status" value="2"/>
</dbReference>
<keyword evidence="1 3" id="KW-0808">Transferase</keyword>
<sequence>MKKSIPILLVIDHFGSGGAQRQIVNIANGLIAAGEDVHIFIYYPEFTHHRANLDNRVMVHEAVKSNKFGFSVVFKLIGLLYKYNYKSALVFLNTPAFYLELASLFYVKKITLTYSERTSLELMPTSFLSKIRYKFHGVCKNITSNSIVQSEKLKLVHVNKNVVYIPNAIPEPFFDIEINPKAIEERIFTVVAHTTPFKNFRYVAEALVLYKTNFSSPVPKIYWYGRIIKSNEFDLVERLLHEHDLTDNLVFFGSAENIPHVLENSFMLIHPSKFESSSNSVAEALATGTPTILGNISDHEIILKDSSAGFLVDLEKPIELSHCLETVSKITSVEYQKLCLNAKSYAVKNFKSDSVLEKYSELLSK</sequence>
<dbReference type="Pfam" id="PF00534">
    <property type="entry name" value="Glycos_transf_1"/>
    <property type="match status" value="1"/>
</dbReference>
<dbReference type="InterPro" id="IPR001296">
    <property type="entry name" value="Glyco_trans_1"/>
</dbReference>
<dbReference type="GO" id="GO:0009103">
    <property type="term" value="P:lipopolysaccharide biosynthetic process"/>
    <property type="evidence" value="ECO:0007669"/>
    <property type="project" value="TreeGrafter"/>
</dbReference>
<proteinExistence type="predicted"/>
<dbReference type="SUPFAM" id="SSF53756">
    <property type="entry name" value="UDP-Glycosyltransferase/glycogen phosphorylase"/>
    <property type="match status" value="1"/>
</dbReference>
<evidence type="ECO:0000256" key="1">
    <source>
        <dbReference type="ARBA" id="ARBA00022679"/>
    </source>
</evidence>
<feature type="domain" description="Glycosyl transferase family 1" evidence="2">
    <location>
        <begin position="177"/>
        <end position="329"/>
    </location>
</feature>
<gene>
    <name evidence="3" type="ORF">ABZP26_02515</name>
</gene>
<dbReference type="GO" id="GO:0016757">
    <property type="term" value="F:glycosyltransferase activity"/>
    <property type="evidence" value="ECO:0007669"/>
    <property type="project" value="UniProtKB-KW"/>
</dbReference>
<evidence type="ECO:0000313" key="3">
    <source>
        <dbReference type="EMBL" id="XDH88086.1"/>
    </source>
</evidence>
<protein>
    <submittedName>
        <fullName evidence="3">Glycosyltransferase</fullName>
        <ecNumber evidence="3">2.4.-.-</ecNumber>
    </submittedName>
</protein>
<accession>A0AB39ARL3</accession>